<dbReference type="KEGG" id="tse:THMIRHAS_22950"/>
<evidence type="ECO:0000313" key="2">
    <source>
        <dbReference type="Proteomes" id="UP000501726"/>
    </source>
</evidence>
<dbReference type="EMBL" id="AP021889">
    <property type="protein sequence ID" value="BBP46922.1"/>
    <property type="molecule type" value="Genomic_DNA"/>
</dbReference>
<reference evidence="2" key="1">
    <citation type="submission" date="2019-11" db="EMBL/GenBank/DDBJ databases">
        <title>Isolation and characterization of two novel species in the genus Thiomicrorhabdus.</title>
        <authorList>
            <person name="Mochizuki J."/>
            <person name="Kojima H."/>
            <person name="Fukui M."/>
        </authorList>
    </citation>
    <scope>NUCLEOTIDE SEQUENCE [LARGE SCALE GENOMIC DNA]</scope>
    <source>
        <strain evidence="2">aks77</strain>
    </source>
</reference>
<proteinExistence type="predicted"/>
<accession>A0A6F8PXP3</accession>
<dbReference type="PANTHER" id="PTHR35399">
    <property type="entry name" value="SLR8030 PROTEIN"/>
    <property type="match status" value="1"/>
</dbReference>
<evidence type="ECO:0000313" key="1">
    <source>
        <dbReference type="EMBL" id="BBP46922.1"/>
    </source>
</evidence>
<protein>
    <submittedName>
        <fullName evidence="1">Transcriptional initiation protein Tat</fullName>
    </submittedName>
</protein>
<keyword evidence="2" id="KW-1185">Reference proteome</keyword>
<dbReference type="PANTHER" id="PTHR35399:SF2">
    <property type="entry name" value="DUF839 DOMAIN-CONTAINING PROTEIN"/>
    <property type="match status" value="1"/>
</dbReference>
<dbReference type="Pfam" id="PF05787">
    <property type="entry name" value="PhoX"/>
    <property type="match status" value="1"/>
</dbReference>
<dbReference type="AlphaFoldDB" id="A0A6F8PXP3"/>
<dbReference type="Proteomes" id="UP000501726">
    <property type="component" value="Chromosome"/>
</dbReference>
<gene>
    <name evidence="1" type="ORF">THMIRHAS_22950</name>
</gene>
<name>A0A6F8PXP3_9GAMM</name>
<dbReference type="SUPFAM" id="SSF63829">
    <property type="entry name" value="Calcium-dependent phosphotriesterase"/>
    <property type="match status" value="1"/>
</dbReference>
<sequence length="643" mass="70531">MGFAMNQNKADKSDFGMMSYDEIDEQIRPAPETVGFEEVMQKAVSRRDFFKGGALLFGSGLFMQSSLATASGTKTEAAAFDVFGFEPVEANVKDTITLPKDYQWQPLVSWGDPMWSQGKAFDADKLLDCAAQKLAFGDNNDGMKHFTVQGRELLAINNEYVNFAGFFSNRKSTAPETVDDICKTMEAVGVSIIEIQETEAGWQLVKDSPFNRRITAQTPMEITGPARGHALMQTKQDPLGVEALGTWANCGSGKTPWGTYLTCEENFNGFYATEATDFEINDDLKRYGLAHKGYGYGWHEVDVRFDLAQTPNEPNRSGYVVEIDPSKPNSKPKKRTALGRFKHENAEMVIAKNGQLVVYMGDDERGEFLYRYVSQNSYKAGADIDDLMENGTLSVAKFAEDGSGVWLPLTPDTTGMSLAEICIHTRQAGSKVGATTMDRPEWVAANPNKAEVYCSLTNNKIRGLEPNKGGDEQSVGGPNPRAANKYGQVVRWIPEDGDHAADKFAWNLFVLAGNPQVHASGLEAGSANVDVSNMFNSPDGVHFDSQGKLWIQTDGKTSNQGEFAGMGNNQMLLANPQTGEIKRFMVAPKGAEVSGFAFSHDRKTLFVGIQHPGEWGIESTFPYGDVPRSTVIAIRHKDGHLIA</sequence>
<dbReference type="InterPro" id="IPR008557">
    <property type="entry name" value="PhoX"/>
</dbReference>
<organism evidence="1 2">
    <name type="scientific">Thiosulfatimonas sediminis</name>
    <dbReference type="NCBI Taxonomy" id="2675054"/>
    <lineage>
        <taxon>Bacteria</taxon>
        <taxon>Pseudomonadati</taxon>
        <taxon>Pseudomonadota</taxon>
        <taxon>Gammaproteobacteria</taxon>
        <taxon>Thiotrichales</taxon>
        <taxon>Piscirickettsiaceae</taxon>
        <taxon>Thiosulfatimonas</taxon>
    </lineage>
</organism>